<evidence type="ECO:0000256" key="1">
    <source>
        <dbReference type="SAM" id="Phobius"/>
    </source>
</evidence>
<feature type="transmembrane region" description="Helical" evidence="1">
    <location>
        <begin position="257"/>
        <end position="276"/>
    </location>
</feature>
<name>A0AAF3FPR8_9BILA</name>
<feature type="transmembrane region" description="Helical" evidence="1">
    <location>
        <begin position="188"/>
        <end position="206"/>
    </location>
</feature>
<evidence type="ECO:0000313" key="3">
    <source>
        <dbReference type="WBParaSite" id="MBELARI_LOCUS920"/>
    </source>
</evidence>
<keyword evidence="1" id="KW-0812">Transmembrane</keyword>
<proteinExistence type="predicted"/>
<feature type="transmembrane region" description="Helical" evidence="1">
    <location>
        <begin position="28"/>
        <end position="57"/>
    </location>
</feature>
<keyword evidence="1" id="KW-0472">Membrane</keyword>
<dbReference type="AlphaFoldDB" id="A0AAF3FPR8"/>
<feature type="transmembrane region" description="Helical" evidence="1">
    <location>
        <begin position="111"/>
        <end position="132"/>
    </location>
</feature>
<dbReference type="WBParaSite" id="MBELARI_LOCUS920">
    <property type="protein sequence ID" value="MBELARI_LOCUS920"/>
    <property type="gene ID" value="MBELARI_LOCUS920"/>
</dbReference>
<feature type="transmembrane region" description="Helical" evidence="1">
    <location>
        <begin position="144"/>
        <end position="168"/>
    </location>
</feature>
<keyword evidence="2" id="KW-1185">Reference proteome</keyword>
<feature type="transmembrane region" description="Helical" evidence="1">
    <location>
        <begin position="69"/>
        <end position="91"/>
    </location>
</feature>
<keyword evidence="1" id="KW-1133">Transmembrane helix</keyword>
<sequence>MSIVPINSSPLTTRNQLSRSEFCSESTIIIVAFLTINAVLAVIFFTLPNVFDLFLIIEATSRFPDLHHTFTCIQFVCSIASTFVSVASAWFCWKSILLPSAVAFLMIADSVARIFASLLLVIAFYCVFPKFLPSVSCIGLLNQLYVYAQIFFGPCLYISEYLQIALSLNRFLSLSYKGYYYHRVQKYHWFQVGIPCCLGFISYQWLDRIISPGEIVRGSKVVVPRHPCRIILVAGTISLDAMLIYKMIKTKREVDYASGQFLLAQLYHGLITIYLLRRDEKQVRSHT</sequence>
<organism evidence="2 3">
    <name type="scientific">Mesorhabditis belari</name>
    <dbReference type="NCBI Taxonomy" id="2138241"/>
    <lineage>
        <taxon>Eukaryota</taxon>
        <taxon>Metazoa</taxon>
        <taxon>Ecdysozoa</taxon>
        <taxon>Nematoda</taxon>
        <taxon>Chromadorea</taxon>
        <taxon>Rhabditida</taxon>
        <taxon>Rhabditina</taxon>
        <taxon>Rhabditomorpha</taxon>
        <taxon>Rhabditoidea</taxon>
        <taxon>Rhabditidae</taxon>
        <taxon>Mesorhabditinae</taxon>
        <taxon>Mesorhabditis</taxon>
    </lineage>
</organism>
<evidence type="ECO:0000313" key="2">
    <source>
        <dbReference type="Proteomes" id="UP000887575"/>
    </source>
</evidence>
<reference evidence="3" key="1">
    <citation type="submission" date="2024-02" db="UniProtKB">
        <authorList>
            <consortium name="WormBaseParasite"/>
        </authorList>
    </citation>
    <scope>IDENTIFICATION</scope>
</reference>
<accession>A0AAF3FPR8</accession>
<dbReference type="Proteomes" id="UP000887575">
    <property type="component" value="Unassembled WGS sequence"/>
</dbReference>
<protein>
    <submittedName>
        <fullName evidence="3">Uncharacterized protein</fullName>
    </submittedName>
</protein>